<protein>
    <recommendedName>
        <fullName evidence="7">Sec16 Sec23-binding domain-containing protein</fullName>
    </recommendedName>
</protein>
<feature type="compositionally biased region" description="Polar residues" evidence="6">
    <location>
        <begin position="50"/>
        <end position="64"/>
    </location>
</feature>
<feature type="region of interest" description="Disordered" evidence="6">
    <location>
        <begin position="1525"/>
        <end position="1721"/>
    </location>
</feature>
<feature type="region of interest" description="Disordered" evidence="6">
    <location>
        <begin position="565"/>
        <end position="609"/>
    </location>
</feature>
<dbReference type="GO" id="GO:0070971">
    <property type="term" value="C:endoplasmic reticulum exit site"/>
    <property type="evidence" value="ECO:0007669"/>
    <property type="project" value="TreeGrafter"/>
</dbReference>
<proteinExistence type="inferred from homology"/>
<dbReference type="CDD" id="cd09233">
    <property type="entry name" value="ACE1-Sec16-like"/>
    <property type="match status" value="1"/>
</dbReference>
<evidence type="ECO:0000256" key="3">
    <source>
        <dbReference type="ARBA" id="ARBA00022448"/>
    </source>
</evidence>
<dbReference type="GO" id="GO:0070973">
    <property type="term" value="P:protein localization to endoplasmic reticulum exit site"/>
    <property type="evidence" value="ECO:0007669"/>
    <property type="project" value="TreeGrafter"/>
</dbReference>
<keyword evidence="4" id="KW-0256">Endoplasmic reticulum</keyword>
<evidence type="ECO:0000256" key="6">
    <source>
        <dbReference type="SAM" id="MobiDB-lite"/>
    </source>
</evidence>
<feature type="domain" description="Sec16 Sec23-binding" evidence="7">
    <location>
        <begin position="1167"/>
        <end position="1393"/>
    </location>
</feature>
<evidence type="ECO:0000313" key="8">
    <source>
        <dbReference type="EMBL" id="JAS42698.1"/>
    </source>
</evidence>
<feature type="compositionally biased region" description="Low complexity" evidence="6">
    <location>
        <begin position="287"/>
        <end position="309"/>
    </location>
</feature>
<feature type="compositionally biased region" description="Polar residues" evidence="6">
    <location>
        <begin position="420"/>
        <end position="431"/>
    </location>
</feature>
<reference evidence="8" key="1">
    <citation type="submission" date="2015-11" db="EMBL/GenBank/DDBJ databases">
        <title>De novo transcriptome assembly of four potential Pierce s Disease insect vectors from Arizona vineyards.</title>
        <authorList>
            <person name="Tassone E.E."/>
        </authorList>
    </citation>
    <scope>NUCLEOTIDE SEQUENCE</scope>
</reference>
<evidence type="ECO:0000256" key="1">
    <source>
        <dbReference type="ARBA" id="ARBA00004240"/>
    </source>
</evidence>
<feature type="compositionally biased region" description="Basic and acidic residues" evidence="6">
    <location>
        <begin position="1599"/>
        <end position="1610"/>
    </location>
</feature>
<organism evidence="8">
    <name type="scientific">Cuerna arida</name>
    <dbReference type="NCBI Taxonomy" id="1464854"/>
    <lineage>
        <taxon>Eukaryota</taxon>
        <taxon>Metazoa</taxon>
        <taxon>Ecdysozoa</taxon>
        <taxon>Arthropoda</taxon>
        <taxon>Hexapoda</taxon>
        <taxon>Insecta</taxon>
        <taxon>Pterygota</taxon>
        <taxon>Neoptera</taxon>
        <taxon>Paraneoptera</taxon>
        <taxon>Hemiptera</taxon>
        <taxon>Auchenorrhyncha</taxon>
        <taxon>Membracoidea</taxon>
        <taxon>Cicadellidae</taxon>
        <taxon>Cicadellinae</taxon>
        <taxon>Proconiini</taxon>
        <taxon>Cuerna</taxon>
    </lineage>
</organism>
<feature type="region of interest" description="Disordered" evidence="6">
    <location>
        <begin position="937"/>
        <end position="959"/>
    </location>
</feature>
<feature type="region of interest" description="Disordered" evidence="6">
    <location>
        <begin position="287"/>
        <end position="336"/>
    </location>
</feature>
<feature type="region of interest" description="Disordered" evidence="6">
    <location>
        <begin position="1137"/>
        <end position="1158"/>
    </location>
</feature>
<feature type="region of interest" description="Disordered" evidence="6">
    <location>
        <begin position="384"/>
        <end position="495"/>
    </location>
</feature>
<accession>A0A1B6EXK2</accession>
<dbReference type="Gene3D" id="1.25.40.1030">
    <property type="match status" value="1"/>
</dbReference>
<feature type="compositionally biased region" description="Basic and acidic residues" evidence="6">
    <location>
        <begin position="708"/>
        <end position="728"/>
    </location>
</feature>
<comment type="subcellular location">
    <subcellularLocation>
        <location evidence="1">Endoplasmic reticulum</location>
    </subcellularLocation>
</comment>
<feature type="compositionally biased region" description="Polar residues" evidence="6">
    <location>
        <begin position="470"/>
        <end position="495"/>
    </location>
</feature>
<feature type="compositionally biased region" description="Acidic residues" evidence="6">
    <location>
        <begin position="391"/>
        <end position="407"/>
    </location>
</feature>
<feature type="region of interest" description="Disordered" evidence="6">
    <location>
        <begin position="996"/>
        <end position="1015"/>
    </location>
</feature>
<feature type="compositionally biased region" description="Polar residues" evidence="6">
    <location>
        <begin position="937"/>
        <end position="953"/>
    </location>
</feature>
<feature type="compositionally biased region" description="Basic and acidic residues" evidence="6">
    <location>
        <begin position="996"/>
        <end position="1011"/>
    </location>
</feature>
<dbReference type="GO" id="GO:0012507">
    <property type="term" value="C:ER to Golgi transport vesicle membrane"/>
    <property type="evidence" value="ECO:0007669"/>
    <property type="project" value="TreeGrafter"/>
</dbReference>
<evidence type="ECO:0000259" key="7">
    <source>
        <dbReference type="Pfam" id="PF12931"/>
    </source>
</evidence>
<name>A0A1B6EXK2_9HEMI</name>
<keyword evidence="5" id="KW-0931">ER-Golgi transport</keyword>
<feature type="compositionally biased region" description="Basic and acidic residues" evidence="6">
    <location>
        <begin position="749"/>
        <end position="775"/>
    </location>
</feature>
<dbReference type="EMBL" id="GECZ01027071">
    <property type="protein sequence ID" value="JAS42698.1"/>
    <property type="molecule type" value="Transcribed_RNA"/>
</dbReference>
<feature type="compositionally biased region" description="Polar residues" evidence="6">
    <location>
        <begin position="1525"/>
        <end position="1537"/>
    </location>
</feature>
<dbReference type="InterPro" id="IPR024298">
    <property type="entry name" value="Sec16_Sec23-bd"/>
</dbReference>
<dbReference type="PANTHER" id="PTHR13402">
    <property type="entry name" value="RGPR-RELATED"/>
    <property type="match status" value="1"/>
</dbReference>
<feature type="region of interest" description="Disordered" evidence="6">
    <location>
        <begin position="1"/>
        <end position="108"/>
    </location>
</feature>
<dbReference type="GO" id="GO:0016192">
    <property type="term" value="P:vesicle-mediated transport"/>
    <property type="evidence" value="ECO:0007669"/>
    <property type="project" value="UniProtKB-KW"/>
</dbReference>
<evidence type="ECO:0000256" key="5">
    <source>
        <dbReference type="ARBA" id="ARBA00022892"/>
    </source>
</evidence>
<feature type="region of interest" description="Disordered" evidence="6">
    <location>
        <begin position="171"/>
        <end position="207"/>
    </location>
</feature>
<gene>
    <name evidence="8" type="ORF">g.28080</name>
</gene>
<comment type="similarity">
    <text evidence="2">Belongs to the SEC16 family.</text>
</comment>
<feature type="compositionally biased region" description="Basic and acidic residues" evidence="6">
    <location>
        <begin position="835"/>
        <end position="854"/>
    </location>
</feature>
<feature type="compositionally biased region" description="Basic and acidic residues" evidence="6">
    <location>
        <begin position="676"/>
        <end position="690"/>
    </location>
</feature>
<dbReference type="GO" id="GO:0007030">
    <property type="term" value="P:Golgi organization"/>
    <property type="evidence" value="ECO:0007669"/>
    <property type="project" value="TreeGrafter"/>
</dbReference>
<sequence length="1817" mass="204947">MWSNPRPSSRTSSGDSYNSAANPYSRSAAVPKPKPGRQSTDPWDWGWEENSAQQDEWSNGWNQAPTPVPNVIPNPPPPLYHQSKPENKARGTPDLIPEKVNNGSRGGVVQFGQQHYNQTSNASDFFENINLVGQNHQSSPMYPPNEVRRLPQPNIPQNYHMYQQLPPQNAINRCPTPASYFHQPPPPHSEPVSYYQQPPPSLTPNLYQNSQYYQPELNNQLSAPKQSGNYFDHNQFTSQEHFNYYEPNAYLNHTPIQAPTSGEPAYNPIPNNVNAIEVENVEVAPPEQAVAPVSQPEQSQEPETQKSQEVNQANNQGAVDETSIPDNQETVPDNEEHLQNLPHKLSQMKINSANNLEMWSSSPGWENQEVAPRCELDRNQYLETGQLVDSNETEEVSPETDNNDEGEPLPPPGLHRLVTGQGTESISQRSVLGQPPSIPQNNSGYVRLVPGQLTPSASPEPSSLERLVPGQQNNEEIPLNSSHRLVPGHQSQDSQLLQRFSNHQEPQGEMQRLVPGQVQNDPPIGVRMIPGQLSDDENNVNTSNMERMIPGGLSEHEISFPEEIPDDERMVPGGMSDDSRSQSISMDDERRNSSERMIPGMTVPPVINPIQSESQPERLVTGAGIVDSTENPLPGGQDLTRHMMGQRNGTVESAAQPPLGLHRLVLGQLNSEANTDLEHGTAKTSERVEESPGGNVPPGMHRLVVGQFREKEADPENDKEKETVKSNDREDDSDSDYKSDRRRQRHRRDSYDDERKERDYSSEREYRGKRDDRREYRKKRDTSYNRSPEYRSDHEEYERNDYRDRRDRDRRDRPRDRERDRDRRRRSPDYSYDSYYRDDPRKLPPRERDRRYYEPYEDDPYYYRENRSRPSSRSGSEYRRHRDYPRQPYYPEQGGMGNYMHYYQIQQYYENMRRNDPQAYAMWYERYMAEKFGNTSNDRASVHSGRSSANDNSHLQEKRRRIPMSTPISSPATLVKSRSLLSHSWSFTSFPSRLDEEDKEGVKAEADDMASHRSTPPLYSSAHIRGNMNTLGQLVVVNPHDPFSYGEHQPTVTVCKVAGPNAADSPDTLEFLHNPGPFISGVTHKNTVLQYLKKQCSQYSHSSEKLLYDLIRLVIKLNGVVDMTDVADLLMESYRSKSNEEEDFPDTTPVVEGSPPLSPHQITSKFRQLLLEGNKTEALEWAMKNKDWGHALFLASKMDSRTHNNVMLRFANGLPNNDPLQTLYQLMSGREPQAATCAADKKWGDWRPHLAMMLSNRTANVELDRKAILTLGDSLGARGRLFASHFCYLTAQLEFSNYSDRHAKLVLLGASPDRPLSQFATCRAIMLTLCYEYAKQLSNKEWCIPTLRPYKFLLACRLWDHGNLQAALAYLEALAQDMVQLPGRDDKALAQLVVDMAYKLKCADSTLSFSSDPSSDPDWLAKLKIHVEEANDPSYLSTGLTHGISTSTVSELDTVNGVELISQPTGQDMSHPAYQHNMPGFTTDQNTGYVQNNYYNTPQNSYYNPPQVLNATEEVHQIPGYNAEQQQHLPPENSSQEYWMPTTAGGWDQQSAPAQEQAMVEPTSLDSQPQISVKPGFGYFANPEENVKPQIEKPVGSHPSEKSENKDKTNRRTSKTQQSGSGWFGGIWDKLARRPNNQMKLPDDKNPSIVWDEKSKRWVNTDASEEEQSTQLKPPPKASELNGSAIPSVPTIAPNSTPASGPGMANSGLPPPSSTSTNIYKLQRGKGMRGNYVDVMGSNKKSVSANTNLPQPFATMPKAPVTNFFVPAPVLGNENAPVDFLSPSGPVSYEPTSNKSDDQPPPGGIGKGNTMFYNPTK</sequence>
<feature type="region of interest" description="Disordered" evidence="6">
    <location>
        <begin position="670"/>
        <end position="894"/>
    </location>
</feature>
<feature type="region of interest" description="Disordered" evidence="6">
    <location>
        <begin position="1776"/>
        <end position="1817"/>
    </location>
</feature>
<keyword evidence="3" id="KW-0813">Transport</keyword>
<dbReference type="PANTHER" id="PTHR13402:SF6">
    <property type="entry name" value="SECRETORY 16, ISOFORM I"/>
    <property type="match status" value="1"/>
</dbReference>
<dbReference type="Pfam" id="PF12931">
    <property type="entry name" value="TPR_Sec16"/>
    <property type="match status" value="1"/>
</dbReference>
<feature type="compositionally biased region" description="Basic and acidic residues" evidence="6">
    <location>
        <begin position="788"/>
        <end position="821"/>
    </location>
</feature>
<evidence type="ECO:0000256" key="2">
    <source>
        <dbReference type="ARBA" id="ARBA00005927"/>
    </source>
</evidence>
<feature type="compositionally biased region" description="Basic and acidic residues" evidence="6">
    <location>
        <begin position="1641"/>
        <end position="1656"/>
    </location>
</feature>
<feature type="compositionally biased region" description="Polar residues" evidence="6">
    <location>
        <begin position="1"/>
        <end position="25"/>
    </location>
</feature>
<feature type="compositionally biased region" description="Pro residues" evidence="6">
    <location>
        <begin position="66"/>
        <end position="79"/>
    </location>
</feature>
<evidence type="ECO:0000256" key="4">
    <source>
        <dbReference type="ARBA" id="ARBA00022824"/>
    </source>
</evidence>